<dbReference type="InterPro" id="IPR052155">
    <property type="entry name" value="Biofilm_reg_signaling"/>
</dbReference>
<dbReference type="Pfam" id="PF00990">
    <property type="entry name" value="GGDEF"/>
    <property type="match status" value="1"/>
</dbReference>
<protein>
    <recommendedName>
        <fullName evidence="5">GGDEF domain-containing protein</fullName>
    </recommendedName>
</protein>
<dbReference type="SMART" id="SM00267">
    <property type="entry name" value="GGDEF"/>
    <property type="match status" value="1"/>
</dbReference>
<organism evidence="3 4">
    <name type="scientific">Lottiidibacillus patelloidae</name>
    <dbReference type="NCBI Taxonomy" id="2670334"/>
    <lineage>
        <taxon>Bacteria</taxon>
        <taxon>Bacillati</taxon>
        <taxon>Bacillota</taxon>
        <taxon>Bacilli</taxon>
        <taxon>Bacillales</taxon>
        <taxon>Bacillaceae</taxon>
        <taxon>Lottiidibacillus</taxon>
    </lineage>
</organism>
<dbReference type="NCBIfam" id="TIGR00254">
    <property type="entry name" value="GGDEF"/>
    <property type="match status" value="1"/>
</dbReference>
<dbReference type="NCBIfam" id="TIGR00229">
    <property type="entry name" value="sensory_box"/>
    <property type="match status" value="1"/>
</dbReference>
<dbReference type="EMBL" id="NPIA01000001">
    <property type="protein sequence ID" value="OZM58195.1"/>
    <property type="molecule type" value="Genomic_DNA"/>
</dbReference>
<dbReference type="InterPro" id="IPR043128">
    <property type="entry name" value="Rev_trsase/Diguanyl_cyclase"/>
</dbReference>
<dbReference type="InterPro" id="IPR000700">
    <property type="entry name" value="PAS-assoc_C"/>
</dbReference>
<gene>
    <name evidence="3" type="ORF">CIB95_01060</name>
</gene>
<dbReference type="AlphaFoldDB" id="A0A263BWU8"/>
<evidence type="ECO:0000259" key="2">
    <source>
        <dbReference type="PROSITE" id="PS50887"/>
    </source>
</evidence>
<feature type="domain" description="GGDEF" evidence="2">
    <location>
        <begin position="178"/>
        <end position="308"/>
    </location>
</feature>
<comment type="caution">
    <text evidence="3">The sequence shown here is derived from an EMBL/GenBank/DDBJ whole genome shotgun (WGS) entry which is preliminary data.</text>
</comment>
<dbReference type="PROSITE" id="PS50113">
    <property type="entry name" value="PAC"/>
    <property type="match status" value="1"/>
</dbReference>
<evidence type="ECO:0000259" key="1">
    <source>
        <dbReference type="PROSITE" id="PS50113"/>
    </source>
</evidence>
<dbReference type="Proteomes" id="UP000217083">
    <property type="component" value="Unassembled WGS sequence"/>
</dbReference>
<dbReference type="Gene3D" id="3.30.450.20">
    <property type="entry name" value="PAS domain"/>
    <property type="match status" value="1"/>
</dbReference>
<dbReference type="Gene3D" id="3.30.70.270">
    <property type="match status" value="1"/>
</dbReference>
<reference evidence="3 4" key="2">
    <citation type="submission" date="2017-09" db="EMBL/GenBank/DDBJ databases">
        <title>Bacillus patelloidae sp. nov., isolated from the intestinal tract of a marine limpet.</title>
        <authorList>
            <person name="Liu R."/>
            <person name="Dong C."/>
            <person name="Shao Z."/>
        </authorList>
    </citation>
    <scope>NUCLEOTIDE SEQUENCE [LARGE SCALE GENOMIC DNA]</scope>
    <source>
        <strain evidence="3 4">SA5d-4</strain>
    </source>
</reference>
<dbReference type="SUPFAM" id="SSF55073">
    <property type="entry name" value="Nucleotide cyclase"/>
    <property type="match status" value="1"/>
</dbReference>
<proteinExistence type="predicted"/>
<feature type="domain" description="PAC" evidence="1">
    <location>
        <begin position="88"/>
        <end position="144"/>
    </location>
</feature>
<accession>A0A263BWU8</accession>
<dbReference type="PANTHER" id="PTHR44757:SF2">
    <property type="entry name" value="BIOFILM ARCHITECTURE MAINTENANCE PROTEIN MBAA"/>
    <property type="match status" value="1"/>
</dbReference>
<dbReference type="PROSITE" id="PS50887">
    <property type="entry name" value="GGDEF"/>
    <property type="match status" value="1"/>
</dbReference>
<evidence type="ECO:0008006" key="5">
    <source>
        <dbReference type="Google" id="ProtNLM"/>
    </source>
</evidence>
<dbReference type="InterPro" id="IPR029787">
    <property type="entry name" value="Nucleotide_cyclase"/>
</dbReference>
<evidence type="ECO:0000313" key="3">
    <source>
        <dbReference type="EMBL" id="OZM58195.1"/>
    </source>
</evidence>
<dbReference type="SUPFAM" id="SSF55785">
    <property type="entry name" value="PYP-like sensor domain (PAS domain)"/>
    <property type="match status" value="1"/>
</dbReference>
<reference evidence="4" key="1">
    <citation type="submission" date="2017-08" db="EMBL/GenBank/DDBJ databases">
        <authorList>
            <person name="Huang Z."/>
        </authorList>
    </citation>
    <scope>NUCLEOTIDE SEQUENCE [LARGE SCALE GENOMIC DNA]</scope>
    <source>
        <strain evidence="4">SA5d-4</strain>
    </source>
</reference>
<dbReference type="InterPro" id="IPR000014">
    <property type="entry name" value="PAS"/>
</dbReference>
<dbReference type="InterPro" id="IPR035965">
    <property type="entry name" value="PAS-like_dom_sf"/>
</dbReference>
<evidence type="ECO:0000313" key="4">
    <source>
        <dbReference type="Proteomes" id="UP000217083"/>
    </source>
</evidence>
<name>A0A263BWU8_9BACI</name>
<dbReference type="FunFam" id="3.30.70.270:FF:000001">
    <property type="entry name" value="Diguanylate cyclase domain protein"/>
    <property type="match status" value="1"/>
</dbReference>
<dbReference type="PANTHER" id="PTHR44757">
    <property type="entry name" value="DIGUANYLATE CYCLASE DGCP"/>
    <property type="match status" value="1"/>
</dbReference>
<dbReference type="InterPro" id="IPR000160">
    <property type="entry name" value="GGDEF_dom"/>
</dbReference>
<dbReference type="CDD" id="cd01949">
    <property type="entry name" value="GGDEF"/>
    <property type="match status" value="1"/>
</dbReference>
<keyword evidence="4" id="KW-1185">Reference proteome</keyword>
<sequence length="308" mass="34896">MLNLFGGVLLMENNFLDRLYKKIFHSLSDMVFIMEVVDGKRFKYVAANEVAMEHADLNNKEFLGKVLEEVLPKNIAEVLNGHYTNAYLQGEAYVFEDYVISKNKQFYGESKLTVYYDELEKKTYILSITRDITDRKKAEEKLRKLAYEDYLTGLANRKVFEDTLESCLDGVKKGNGINQAAVLLLDVDHFKQVNDQYGHSVGDVLLKKIAEILQNNVKGNGTVARIGGDEFAIVLEVESANEAKNIAKNILKESEEKLLVERNEIVISLSIGIALSSTGRGKTVKKHADAALYEAKENGRNQYKFYQK</sequence>